<feature type="binding site" evidence="6">
    <location>
        <position position="162"/>
    </location>
    <ligand>
        <name>NAD(+)</name>
        <dbReference type="ChEBI" id="CHEBI:57540"/>
    </ligand>
</feature>
<feature type="binding site" evidence="6">
    <location>
        <begin position="173"/>
        <end position="178"/>
    </location>
    <ligand>
        <name>NAD(+)</name>
        <dbReference type="ChEBI" id="CHEBI:57540"/>
    </ligand>
</feature>
<evidence type="ECO:0000256" key="4">
    <source>
        <dbReference type="ARBA" id="ARBA00023027"/>
    </source>
</evidence>
<feature type="binding site" evidence="6">
    <location>
        <begin position="132"/>
        <end position="133"/>
    </location>
    <ligand>
        <name>NAD(+)</name>
        <dbReference type="ChEBI" id="CHEBI:57540"/>
    </ligand>
</feature>
<name>A0ABT1EKK6_9FIRM</name>
<dbReference type="Gene3D" id="3.40.50.10330">
    <property type="entry name" value="Probable inorganic polyphosphate/atp-NAD kinase, domain 1"/>
    <property type="match status" value="1"/>
</dbReference>
<dbReference type="Pfam" id="PF20143">
    <property type="entry name" value="NAD_kinase_C"/>
    <property type="match status" value="1"/>
</dbReference>
<dbReference type="Gene3D" id="2.60.200.30">
    <property type="entry name" value="Probable inorganic polyphosphate/atp-NAD kinase, domain 2"/>
    <property type="match status" value="1"/>
</dbReference>
<feature type="active site" description="Proton acceptor" evidence="6">
    <location>
        <position position="62"/>
    </location>
</feature>
<comment type="function">
    <text evidence="6">Involved in the regulation of the intracellular balance of NAD and NADP, and is a key enzyme in the biosynthesis of NADP. Catalyzes specifically the phosphorylation on 2'-hydroxyl of the adenosine moiety of NAD to yield NADP.</text>
</comment>
<comment type="caution">
    <text evidence="7">The sequence shown here is derived from an EMBL/GenBank/DDBJ whole genome shotgun (WGS) entry which is preliminary data.</text>
</comment>
<keyword evidence="1 6" id="KW-0808">Transferase</keyword>
<dbReference type="EC" id="2.7.1.23" evidence="6"/>
<dbReference type="SUPFAM" id="SSF111331">
    <property type="entry name" value="NAD kinase/diacylglycerol kinase-like"/>
    <property type="match status" value="1"/>
</dbReference>
<feature type="binding site" evidence="6">
    <location>
        <position position="160"/>
    </location>
    <ligand>
        <name>NAD(+)</name>
        <dbReference type="ChEBI" id="CHEBI:57540"/>
    </ligand>
</feature>
<evidence type="ECO:0000256" key="1">
    <source>
        <dbReference type="ARBA" id="ARBA00022679"/>
    </source>
</evidence>
<comment type="catalytic activity">
    <reaction evidence="5 6">
        <text>NAD(+) + ATP = ADP + NADP(+) + H(+)</text>
        <dbReference type="Rhea" id="RHEA:18629"/>
        <dbReference type="ChEBI" id="CHEBI:15378"/>
        <dbReference type="ChEBI" id="CHEBI:30616"/>
        <dbReference type="ChEBI" id="CHEBI:57540"/>
        <dbReference type="ChEBI" id="CHEBI:58349"/>
        <dbReference type="ChEBI" id="CHEBI:456216"/>
        <dbReference type="EC" id="2.7.1.23"/>
    </reaction>
</comment>
<dbReference type="EMBL" id="JAMZFV010000026">
    <property type="protein sequence ID" value="MCP1111228.1"/>
    <property type="molecule type" value="Genomic_DNA"/>
</dbReference>
<keyword evidence="4 6" id="KW-0520">NAD</keyword>
<dbReference type="PANTHER" id="PTHR20275">
    <property type="entry name" value="NAD KINASE"/>
    <property type="match status" value="1"/>
</dbReference>
<proteinExistence type="inferred from homology"/>
<comment type="subcellular location">
    <subcellularLocation>
        <location evidence="6">Cytoplasm</location>
    </subcellularLocation>
</comment>
<dbReference type="InterPro" id="IPR016064">
    <property type="entry name" value="NAD/diacylglycerol_kinase_sf"/>
</dbReference>
<evidence type="ECO:0000256" key="6">
    <source>
        <dbReference type="HAMAP-Rule" id="MF_00361"/>
    </source>
</evidence>
<dbReference type="HAMAP" id="MF_00361">
    <property type="entry name" value="NAD_kinase"/>
    <property type="match status" value="1"/>
</dbReference>
<comment type="caution">
    <text evidence="6">Lacks conserved residue(s) required for the propagation of feature annotation.</text>
</comment>
<keyword evidence="3 6" id="KW-0521">NADP</keyword>
<protein>
    <recommendedName>
        <fullName evidence="6">NAD kinase</fullName>
        <ecNumber evidence="6">2.7.1.23</ecNumber>
    </recommendedName>
    <alternativeName>
        <fullName evidence="6">ATP-dependent NAD kinase</fullName>
    </alternativeName>
</protein>
<evidence type="ECO:0000313" key="7">
    <source>
        <dbReference type="EMBL" id="MCP1111228.1"/>
    </source>
</evidence>
<dbReference type="InterPro" id="IPR017438">
    <property type="entry name" value="ATP-NAD_kinase_N"/>
</dbReference>
<dbReference type="GO" id="GO:0016301">
    <property type="term" value="F:kinase activity"/>
    <property type="evidence" value="ECO:0007669"/>
    <property type="project" value="UniProtKB-KW"/>
</dbReference>
<dbReference type="InterPro" id="IPR002504">
    <property type="entry name" value="NADK"/>
</dbReference>
<keyword evidence="6" id="KW-0963">Cytoplasm</keyword>
<comment type="similarity">
    <text evidence="6">Belongs to the NAD kinase family.</text>
</comment>
<evidence type="ECO:0000256" key="5">
    <source>
        <dbReference type="ARBA" id="ARBA00047925"/>
    </source>
</evidence>
<keyword evidence="6" id="KW-0067">ATP-binding</keyword>
<feature type="binding site" evidence="6">
    <location>
        <position position="143"/>
    </location>
    <ligand>
        <name>NAD(+)</name>
        <dbReference type="ChEBI" id="CHEBI:57540"/>
    </ligand>
</feature>
<dbReference type="InterPro" id="IPR017437">
    <property type="entry name" value="ATP-NAD_kinase_PpnK-typ_C"/>
</dbReference>
<organism evidence="7 8">
    <name type="scientific">Ohessyouella blattaphilus</name>
    <dbReference type="NCBI Taxonomy" id="2949333"/>
    <lineage>
        <taxon>Bacteria</taxon>
        <taxon>Bacillati</taxon>
        <taxon>Bacillota</taxon>
        <taxon>Clostridia</taxon>
        <taxon>Lachnospirales</taxon>
        <taxon>Lachnospiraceae</taxon>
        <taxon>Ohessyouella</taxon>
    </lineage>
</organism>
<dbReference type="RefSeq" id="WP_262070107.1">
    <property type="nucleotide sequence ID" value="NZ_JAMXOC010000026.1"/>
</dbReference>
<accession>A0ABT1EKK6</accession>
<comment type="cofactor">
    <cofactor evidence="6">
        <name>a divalent metal cation</name>
        <dbReference type="ChEBI" id="CHEBI:60240"/>
    </cofactor>
</comment>
<evidence type="ECO:0000313" key="8">
    <source>
        <dbReference type="Proteomes" id="UP001523565"/>
    </source>
</evidence>
<reference evidence="7 8" key="1">
    <citation type="journal article" date="2022" name="Genome Biol. Evol.">
        <title>Host diet, physiology and behaviors set the stage for Lachnospiraceae cladogenesis.</title>
        <authorList>
            <person name="Vera-Ponce De Leon A."/>
            <person name="Schneider M."/>
            <person name="Jahnes B.C."/>
            <person name="Sadowski V."/>
            <person name="Camuy-Velez L.A."/>
            <person name="Duan J."/>
            <person name="Sabree Z.L."/>
        </authorList>
    </citation>
    <scope>NUCLEOTIDE SEQUENCE [LARGE SCALE GENOMIC DNA]</scope>
    <source>
        <strain evidence="7 8">PAL227</strain>
    </source>
</reference>
<evidence type="ECO:0000256" key="2">
    <source>
        <dbReference type="ARBA" id="ARBA00022777"/>
    </source>
</evidence>
<evidence type="ECO:0000256" key="3">
    <source>
        <dbReference type="ARBA" id="ARBA00022857"/>
    </source>
</evidence>
<gene>
    <name evidence="6" type="primary">nadK</name>
    <name evidence="7" type="ORF">NK118_13310</name>
</gene>
<dbReference type="Proteomes" id="UP001523565">
    <property type="component" value="Unassembled WGS sequence"/>
</dbReference>
<dbReference type="Pfam" id="PF01513">
    <property type="entry name" value="NAD_kinase"/>
    <property type="match status" value="1"/>
</dbReference>
<dbReference type="PANTHER" id="PTHR20275:SF0">
    <property type="entry name" value="NAD KINASE"/>
    <property type="match status" value="1"/>
</dbReference>
<keyword evidence="8" id="KW-1185">Reference proteome</keyword>
<feature type="binding site" evidence="6">
    <location>
        <begin position="62"/>
        <end position="63"/>
    </location>
    <ligand>
        <name>NAD(+)</name>
        <dbReference type="ChEBI" id="CHEBI:57540"/>
    </ligand>
</feature>
<keyword evidence="2 6" id="KW-0418">Kinase</keyword>
<keyword evidence="6" id="KW-0547">Nucleotide-binding</keyword>
<sequence>MQKILIVTNETKDPDFQRTMEAKMLFEQRGITCVLCENAERKTIVENLKRDEIDFVLVIGGDGTLIEVAGYLHKTGVPLLGVNMGTLGYLTEIEPNCLEEAVTKLASGDYQVEERMMLAGQVNAGVSDLSLNDIVVSRKGGLRVIAYEVYVNGEYLNTYKADGIIISTPTGSTAYNLSAGGPIVKPTASLILLTPICSHALNTSSIVLADTDEITIKVLEGRNQTVEEAIVSFDGAGPYNLVTGDEVHVQKAKTVTKIIKLGDVSFLETLRRKMKGS</sequence>